<comment type="caution">
    <text evidence="16">The sequence shown here is derived from an EMBL/GenBank/DDBJ whole genome shotgun (WGS) entry which is preliminary data.</text>
</comment>
<dbReference type="Proteomes" id="UP000677457">
    <property type="component" value="Unassembled WGS sequence"/>
</dbReference>
<dbReference type="PANTHER" id="PTHR45436:SF5">
    <property type="entry name" value="SENSOR HISTIDINE KINASE TRCS"/>
    <property type="match status" value="1"/>
</dbReference>
<reference evidence="15 18" key="2">
    <citation type="submission" date="2021-03" db="EMBL/GenBank/DDBJ databases">
        <title>Whole genome shotgun sequence of Salinispora arenicola NBRC 105043.</title>
        <authorList>
            <person name="Komaki H."/>
            <person name="Tamura T."/>
        </authorList>
    </citation>
    <scope>NUCLEOTIDE SEQUENCE [LARGE SCALE GENOMIC DNA]</scope>
    <source>
        <strain evidence="15 18">NBRC 105043</strain>
    </source>
</reference>
<name>A0A542XV23_SALAC</name>
<keyword evidence="7 12" id="KW-0812">Transmembrane</keyword>
<evidence type="ECO:0000256" key="5">
    <source>
        <dbReference type="ARBA" id="ARBA00022553"/>
    </source>
</evidence>
<evidence type="ECO:0000313" key="15">
    <source>
        <dbReference type="EMBL" id="GIM81246.1"/>
    </source>
</evidence>
<dbReference type="FunFam" id="1.10.287.130:FF:000001">
    <property type="entry name" value="Two-component sensor histidine kinase"/>
    <property type="match status" value="1"/>
</dbReference>
<dbReference type="PRINTS" id="PR00344">
    <property type="entry name" value="BCTRLSENSOR"/>
</dbReference>
<feature type="domain" description="HAMP" evidence="14">
    <location>
        <begin position="195"/>
        <end position="248"/>
    </location>
</feature>
<dbReference type="SMART" id="SM00388">
    <property type="entry name" value="HisKA"/>
    <property type="match status" value="1"/>
</dbReference>
<dbReference type="SMART" id="SM00304">
    <property type="entry name" value="HAMP"/>
    <property type="match status" value="1"/>
</dbReference>
<dbReference type="InterPro" id="IPR003660">
    <property type="entry name" value="HAMP_dom"/>
</dbReference>
<dbReference type="FunFam" id="3.30.565.10:FF:000006">
    <property type="entry name" value="Sensor histidine kinase WalK"/>
    <property type="match status" value="1"/>
</dbReference>
<evidence type="ECO:0000256" key="11">
    <source>
        <dbReference type="ARBA" id="ARBA00023136"/>
    </source>
</evidence>
<dbReference type="CDD" id="cd00075">
    <property type="entry name" value="HATPase"/>
    <property type="match status" value="1"/>
</dbReference>
<dbReference type="SUPFAM" id="SSF158472">
    <property type="entry name" value="HAMP domain-like"/>
    <property type="match status" value="1"/>
</dbReference>
<keyword evidence="6" id="KW-0808">Transferase</keyword>
<evidence type="ECO:0000256" key="7">
    <source>
        <dbReference type="ARBA" id="ARBA00022692"/>
    </source>
</evidence>
<feature type="transmembrane region" description="Helical" evidence="12">
    <location>
        <begin position="172"/>
        <end position="194"/>
    </location>
</feature>
<organism evidence="16 17">
    <name type="scientific">Salinispora arenicola</name>
    <dbReference type="NCBI Taxonomy" id="168697"/>
    <lineage>
        <taxon>Bacteria</taxon>
        <taxon>Bacillati</taxon>
        <taxon>Actinomycetota</taxon>
        <taxon>Actinomycetes</taxon>
        <taxon>Micromonosporales</taxon>
        <taxon>Micromonosporaceae</taxon>
        <taxon>Salinispora</taxon>
    </lineage>
</organism>
<dbReference type="Pfam" id="PF02518">
    <property type="entry name" value="HATPase_c"/>
    <property type="match status" value="1"/>
</dbReference>
<dbReference type="EC" id="2.7.13.3" evidence="4"/>
<dbReference type="AlphaFoldDB" id="A0A542XV23"/>
<evidence type="ECO:0000256" key="3">
    <source>
        <dbReference type="ARBA" id="ARBA00004236"/>
    </source>
</evidence>
<dbReference type="InterPro" id="IPR050428">
    <property type="entry name" value="TCS_sensor_his_kinase"/>
</dbReference>
<dbReference type="SUPFAM" id="SSF55874">
    <property type="entry name" value="ATPase domain of HSP90 chaperone/DNA topoisomerase II/histidine kinase"/>
    <property type="match status" value="1"/>
</dbReference>
<dbReference type="SUPFAM" id="SSF47384">
    <property type="entry name" value="Homodimeric domain of signal transducing histidine kinase"/>
    <property type="match status" value="1"/>
</dbReference>
<evidence type="ECO:0000256" key="4">
    <source>
        <dbReference type="ARBA" id="ARBA00012438"/>
    </source>
</evidence>
<dbReference type="GO" id="GO:0000155">
    <property type="term" value="F:phosphorelay sensor kinase activity"/>
    <property type="evidence" value="ECO:0007669"/>
    <property type="project" value="InterPro"/>
</dbReference>
<evidence type="ECO:0000313" key="17">
    <source>
        <dbReference type="Proteomes" id="UP000315983"/>
    </source>
</evidence>
<keyword evidence="9 12" id="KW-1133">Transmembrane helix</keyword>
<proteinExistence type="predicted"/>
<evidence type="ECO:0000256" key="9">
    <source>
        <dbReference type="ARBA" id="ARBA00022989"/>
    </source>
</evidence>
<keyword evidence="5" id="KW-0597">Phosphoprotein</keyword>
<dbReference type="Pfam" id="PF00672">
    <property type="entry name" value="HAMP"/>
    <property type="match status" value="1"/>
</dbReference>
<accession>A0A542XV23</accession>
<evidence type="ECO:0000259" key="14">
    <source>
        <dbReference type="PROSITE" id="PS50885"/>
    </source>
</evidence>
<dbReference type="Proteomes" id="UP000315983">
    <property type="component" value="Unassembled WGS sequence"/>
</dbReference>
<dbReference type="SMART" id="SM00387">
    <property type="entry name" value="HATPase_c"/>
    <property type="match status" value="1"/>
</dbReference>
<dbReference type="CDD" id="cd00082">
    <property type="entry name" value="HisKA"/>
    <property type="match status" value="1"/>
</dbReference>
<dbReference type="Gene3D" id="3.30.565.10">
    <property type="entry name" value="Histidine kinase-like ATPase, C-terminal domain"/>
    <property type="match status" value="1"/>
</dbReference>
<evidence type="ECO:0000256" key="12">
    <source>
        <dbReference type="SAM" id="Phobius"/>
    </source>
</evidence>
<comment type="catalytic activity">
    <reaction evidence="1">
        <text>ATP + protein L-histidine = ADP + protein N-phospho-L-histidine.</text>
        <dbReference type="EC" id="2.7.13.3"/>
    </reaction>
</comment>
<dbReference type="PROSITE" id="PS50109">
    <property type="entry name" value="HIS_KIN"/>
    <property type="match status" value="1"/>
</dbReference>
<keyword evidence="10" id="KW-0902">Two-component regulatory system</keyword>
<comment type="cofactor">
    <cofactor evidence="2">
        <name>a divalent metal cation</name>
        <dbReference type="ChEBI" id="CHEBI:60240"/>
    </cofactor>
</comment>
<dbReference type="InterPro" id="IPR004358">
    <property type="entry name" value="Sig_transdc_His_kin-like_C"/>
</dbReference>
<dbReference type="Gene3D" id="6.10.340.10">
    <property type="match status" value="1"/>
</dbReference>
<dbReference type="InterPro" id="IPR005467">
    <property type="entry name" value="His_kinase_dom"/>
</dbReference>
<evidence type="ECO:0000256" key="10">
    <source>
        <dbReference type="ARBA" id="ARBA00023012"/>
    </source>
</evidence>
<dbReference type="EMBL" id="VFOL01000001">
    <property type="protein sequence ID" value="TQL39697.1"/>
    <property type="molecule type" value="Genomic_DNA"/>
</dbReference>
<reference evidence="16 17" key="1">
    <citation type="submission" date="2019-06" db="EMBL/GenBank/DDBJ databases">
        <title>Sequencing the genomes of 1000 actinobacteria strains.</title>
        <authorList>
            <person name="Klenk H.-P."/>
        </authorList>
    </citation>
    <scope>NUCLEOTIDE SEQUENCE [LARGE SCALE GENOMIC DNA]</scope>
    <source>
        <strain evidence="16 17">DSM 44819</strain>
    </source>
</reference>
<dbReference type="GO" id="GO:0005886">
    <property type="term" value="C:plasma membrane"/>
    <property type="evidence" value="ECO:0007669"/>
    <property type="project" value="UniProtKB-SubCell"/>
</dbReference>
<keyword evidence="8 16" id="KW-0418">Kinase</keyword>
<evidence type="ECO:0000313" key="18">
    <source>
        <dbReference type="Proteomes" id="UP000677457"/>
    </source>
</evidence>
<comment type="subcellular location">
    <subcellularLocation>
        <location evidence="3">Cell membrane</location>
    </subcellularLocation>
</comment>
<dbReference type="EMBL" id="BOQM01000001">
    <property type="protein sequence ID" value="GIM81246.1"/>
    <property type="molecule type" value="Genomic_DNA"/>
</dbReference>
<dbReference type="GO" id="GO:0005509">
    <property type="term" value="F:calcium ion binding"/>
    <property type="evidence" value="ECO:0007669"/>
    <property type="project" value="UniProtKB-ARBA"/>
</dbReference>
<dbReference type="GeneID" id="93774081"/>
<sequence length="471" mass="50177">MRRPAVRSLRGRLLVGTVALLVVGLLAADISAYLALRRFLSERVDNTIELVLDRGLARARLAGQVMPGAGVEQLVPANAYVALYDSEGQLVLARLPLRHGDTRPPTVPPISALPAHPVTIGDDPETALRVRRELLPPEQALPVEINGQVHSVTGLVVGVSLADNAATLRRLVLVQAVAGLLIVVLGVALARLVLNNGLRPLRAVADTAREIGRGNLRQRVPVGDPRTEIGTVATALNEAFDQRERSEALTRTFVADASHELRTPLSAVHGWADLYLNDGITDWDGVDEAMRRIRTETTRMGALVEQLLTLARLDAHQPLARDEVDLGRVCADVLDSLRVTAAHHRLTLAVDERVTVTGDPAALRQVVQNLVGNAVRHTPPGPPVEVRVHRDDGEDAVLVVHDEGPGLDAEGLAHAFDRFWRADPGRAAPGGTGLGLAIVRDIVGAHGGTVALDSAPGQGLTVTVRLPATTA</sequence>
<evidence type="ECO:0000256" key="8">
    <source>
        <dbReference type="ARBA" id="ARBA00022777"/>
    </source>
</evidence>
<dbReference type="PROSITE" id="PS50885">
    <property type="entry name" value="HAMP"/>
    <property type="match status" value="1"/>
</dbReference>
<gene>
    <name evidence="16" type="ORF">FB564_4969</name>
    <name evidence="15" type="ORF">Sar04_01220</name>
</gene>
<dbReference type="CDD" id="cd06225">
    <property type="entry name" value="HAMP"/>
    <property type="match status" value="1"/>
</dbReference>
<evidence type="ECO:0000313" key="16">
    <source>
        <dbReference type="EMBL" id="TQL39697.1"/>
    </source>
</evidence>
<dbReference type="Gene3D" id="1.10.287.130">
    <property type="match status" value="1"/>
</dbReference>
<evidence type="ECO:0000256" key="1">
    <source>
        <dbReference type="ARBA" id="ARBA00000085"/>
    </source>
</evidence>
<feature type="domain" description="Histidine kinase" evidence="13">
    <location>
        <begin position="256"/>
        <end position="470"/>
    </location>
</feature>
<dbReference type="InterPro" id="IPR003594">
    <property type="entry name" value="HATPase_dom"/>
</dbReference>
<keyword evidence="18" id="KW-1185">Reference proteome</keyword>
<keyword evidence="11 12" id="KW-0472">Membrane</keyword>
<evidence type="ECO:0000259" key="13">
    <source>
        <dbReference type="PROSITE" id="PS50109"/>
    </source>
</evidence>
<dbReference type="Pfam" id="PF00512">
    <property type="entry name" value="HisKA"/>
    <property type="match status" value="1"/>
</dbReference>
<dbReference type="InterPro" id="IPR036097">
    <property type="entry name" value="HisK_dim/P_sf"/>
</dbReference>
<dbReference type="InterPro" id="IPR036890">
    <property type="entry name" value="HATPase_C_sf"/>
</dbReference>
<dbReference type="PANTHER" id="PTHR45436">
    <property type="entry name" value="SENSOR HISTIDINE KINASE YKOH"/>
    <property type="match status" value="1"/>
</dbReference>
<dbReference type="RefSeq" id="WP_142116699.1">
    <property type="nucleotide sequence ID" value="NZ_BOQM01000001.1"/>
</dbReference>
<dbReference type="InterPro" id="IPR003661">
    <property type="entry name" value="HisK_dim/P_dom"/>
</dbReference>
<protein>
    <recommendedName>
        <fullName evidence="4">histidine kinase</fullName>
        <ecNumber evidence="4">2.7.13.3</ecNumber>
    </recommendedName>
</protein>
<evidence type="ECO:0000256" key="2">
    <source>
        <dbReference type="ARBA" id="ARBA00001968"/>
    </source>
</evidence>
<evidence type="ECO:0000256" key="6">
    <source>
        <dbReference type="ARBA" id="ARBA00022679"/>
    </source>
</evidence>